<keyword evidence="3" id="KW-1185">Reference proteome</keyword>
<feature type="region of interest" description="Disordered" evidence="1">
    <location>
        <begin position="57"/>
        <end position="164"/>
    </location>
</feature>
<evidence type="ECO:0000256" key="1">
    <source>
        <dbReference type="SAM" id="MobiDB-lite"/>
    </source>
</evidence>
<proteinExistence type="predicted"/>
<dbReference type="AlphaFoldDB" id="A0A9X0B339"/>
<reference evidence="2" key="2">
    <citation type="journal article" date="2023" name="IMA Fungus">
        <title>Comparative genomic study of the Penicillium genus elucidates a diverse pangenome and 15 lateral gene transfer events.</title>
        <authorList>
            <person name="Petersen C."/>
            <person name="Sorensen T."/>
            <person name="Nielsen M.R."/>
            <person name="Sondergaard T.E."/>
            <person name="Sorensen J.L."/>
            <person name="Fitzpatrick D.A."/>
            <person name="Frisvad J.C."/>
            <person name="Nielsen K.L."/>
        </authorList>
    </citation>
    <scope>NUCLEOTIDE SEQUENCE</scope>
    <source>
        <strain evidence="2">IBT 29677</strain>
    </source>
</reference>
<name>A0A9X0B339_9EURO</name>
<feature type="compositionally biased region" description="Acidic residues" evidence="1">
    <location>
        <begin position="141"/>
        <end position="152"/>
    </location>
</feature>
<feature type="compositionally biased region" description="Basic and acidic residues" evidence="1">
    <location>
        <begin position="129"/>
        <end position="140"/>
    </location>
</feature>
<dbReference type="EMBL" id="JAPZBU010000009">
    <property type="protein sequence ID" value="KAJ5386301.1"/>
    <property type="molecule type" value="Genomic_DNA"/>
</dbReference>
<comment type="caution">
    <text evidence="2">The sequence shown here is derived from an EMBL/GenBank/DDBJ whole genome shotgun (WGS) entry which is preliminary data.</text>
</comment>
<reference evidence="2" key="1">
    <citation type="submission" date="2022-12" db="EMBL/GenBank/DDBJ databases">
        <authorList>
            <person name="Petersen C."/>
        </authorList>
    </citation>
    <scope>NUCLEOTIDE SEQUENCE</scope>
    <source>
        <strain evidence="2">IBT 29677</strain>
    </source>
</reference>
<protein>
    <submittedName>
        <fullName evidence="2">Uncharacterized protein</fullName>
    </submittedName>
</protein>
<dbReference type="OrthoDB" id="5420368at2759"/>
<dbReference type="GeneID" id="81372459"/>
<accession>A0A9X0B339</accession>
<dbReference type="Proteomes" id="UP001147747">
    <property type="component" value="Unassembled WGS sequence"/>
</dbReference>
<sequence length="164" mass="17832">MPSKVRWTAENDQILLAKMIEAHDFSVDTAKMATLWPGDEESRPTARAIKERIAKIKEISKASSANGPAGPSTPAKRPRNKVAKTPKTPKESTPAGKSRKKKGEASVKVESPIKVESTDEDGEIPEASVKAEEDPVKTEEAEIDESDPEVVEDPGTWSDLDVEI</sequence>
<dbReference type="RefSeq" id="XP_056484099.1">
    <property type="nucleotide sequence ID" value="XM_056633479.1"/>
</dbReference>
<evidence type="ECO:0000313" key="3">
    <source>
        <dbReference type="Proteomes" id="UP001147747"/>
    </source>
</evidence>
<evidence type="ECO:0000313" key="2">
    <source>
        <dbReference type="EMBL" id="KAJ5386301.1"/>
    </source>
</evidence>
<gene>
    <name evidence="2" type="ORF">N7509_008842</name>
</gene>
<feature type="compositionally biased region" description="Basic and acidic residues" evidence="1">
    <location>
        <begin position="103"/>
        <end position="117"/>
    </location>
</feature>
<organism evidence="2 3">
    <name type="scientific">Penicillium cosmopolitanum</name>
    <dbReference type="NCBI Taxonomy" id="1131564"/>
    <lineage>
        <taxon>Eukaryota</taxon>
        <taxon>Fungi</taxon>
        <taxon>Dikarya</taxon>
        <taxon>Ascomycota</taxon>
        <taxon>Pezizomycotina</taxon>
        <taxon>Eurotiomycetes</taxon>
        <taxon>Eurotiomycetidae</taxon>
        <taxon>Eurotiales</taxon>
        <taxon>Aspergillaceae</taxon>
        <taxon>Penicillium</taxon>
    </lineage>
</organism>